<gene>
    <name evidence="2" type="ORF">B0T10DRAFT_464659</name>
</gene>
<sequence>MNPPYHQVDPQEIQSFLNPYQNGYQVAQPSTSYTPTMPRTYYAPEIMMGDEYSAPRSDFSGGTSQTPYSSGFSEGYGGNAYSISTAPSTSGYERDFHQHPFQVSARPRLPCEFDQFRQRCEATFDIDDEEAWIEHLASVHLNYSYPKCCICWFCSSKYVAKSDSNKDRWECFRKRMHHIARHLRDNERTWDDMRPDFHFIDHVRRLRIIGEEEYSFLRRHSEVPQFPTFRPAGFRQPMREQSVPEVARGRHGKHKKSKKDRTPQLYHQ</sequence>
<keyword evidence="3" id="KW-1185">Reference proteome</keyword>
<proteinExistence type="predicted"/>
<dbReference type="OrthoDB" id="409136at2759"/>
<reference evidence="2 3" key="1">
    <citation type="journal article" date="2021" name="Nat. Commun.">
        <title>Genetic determinants of endophytism in the Arabidopsis root mycobiome.</title>
        <authorList>
            <person name="Mesny F."/>
            <person name="Miyauchi S."/>
            <person name="Thiergart T."/>
            <person name="Pickel B."/>
            <person name="Atanasova L."/>
            <person name="Karlsson M."/>
            <person name="Huettel B."/>
            <person name="Barry K.W."/>
            <person name="Haridas S."/>
            <person name="Chen C."/>
            <person name="Bauer D."/>
            <person name="Andreopoulos W."/>
            <person name="Pangilinan J."/>
            <person name="LaButti K."/>
            <person name="Riley R."/>
            <person name="Lipzen A."/>
            <person name="Clum A."/>
            <person name="Drula E."/>
            <person name="Henrissat B."/>
            <person name="Kohler A."/>
            <person name="Grigoriev I.V."/>
            <person name="Martin F.M."/>
            <person name="Hacquard S."/>
        </authorList>
    </citation>
    <scope>NUCLEOTIDE SEQUENCE [LARGE SCALE GENOMIC DNA]</scope>
    <source>
        <strain evidence="2 3">MPI-CAGE-CH-0241</strain>
    </source>
</reference>
<organism evidence="2 3">
    <name type="scientific">Thelonectria olida</name>
    <dbReference type="NCBI Taxonomy" id="1576542"/>
    <lineage>
        <taxon>Eukaryota</taxon>
        <taxon>Fungi</taxon>
        <taxon>Dikarya</taxon>
        <taxon>Ascomycota</taxon>
        <taxon>Pezizomycotina</taxon>
        <taxon>Sordariomycetes</taxon>
        <taxon>Hypocreomycetidae</taxon>
        <taxon>Hypocreales</taxon>
        <taxon>Nectriaceae</taxon>
        <taxon>Thelonectria</taxon>
    </lineage>
</organism>
<evidence type="ECO:0000256" key="1">
    <source>
        <dbReference type="SAM" id="MobiDB-lite"/>
    </source>
</evidence>
<feature type="region of interest" description="Disordered" evidence="1">
    <location>
        <begin position="228"/>
        <end position="268"/>
    </location>
</feature>
<dbReference type="EMBL" id="JAGPYM010000030">
    <property type="protein sequence ID" value="KAH6877267.1"/>
    <property type="molecule type" value="Genomic_DNA"/>
</dbReference>
<evidence type="ECO:0000313" key="2">
    <source>
        <dbReference type="EMBL" id="KAH6877267.1"/>
    </source>
</evidence>
<protein>
    <submittedName>
        <fullName evidence="2">Uncharacterized protein</fullName>
    </submittedName>
</protein>
<feature type="compositionally biased region" description="Basic residues" evidence="1">
    <location>
        <begin position="249"/>
        <end position="259"/>
    </location>
</feature>
<dbReference type="Proteomes" id="UP000777438">
    <property type="component" value="Unassembled WGS sequence"/>
</dbReference>
<evidence type="ECO:0000313" key="3">
    <source>
        <dbReference type="Proteomes" id="UP000777438"/>
    </source>
</evidence>
<name>A0A9P8VUM9_9HYPO</name>
<comment type="caution">
    <text evidence="2">The sequence shown here is derived from an EMBL/GenBank/DDBJ whole genome shotgun (WGS) entry which is preliminary data.</text>
</comment>
<accession>A0A9P8VUM9</accession>
<dbReference type="AlphaFoldDB" id="A0A9P8VUM9"/>